<reference evidence="7 9" key="2">
    <citation type="submission" date="2018-01" db="EMBL/GenBank/DDBJ databases">
        <title>Whole genome sequence of Azospirillum brasilense REC3 isolated from strawberry roots.</title>
        <authorList>
            <person name="Fontana C.A."/>
            <person name="Salazar S.M."/>
            <person name="Bassi D."/>
            <person name="Puglisi E."/>
            <person name="Lovaisa N.C."/>
            <person name="Toffoli L.M."/>
            <person name="Pedraza R."/>
            <person name="Cocconcelli P.S."/>
        </authorList>
    </citation>
    <scope>NUCLEOTIDE SEQUENCE [LARGE SCALE GENOMIC DNA]</scope>
    <source>
        <strain evidence="7 9">REC3</strain>
    </source>
</reference>
<sequence>MPSNPVAGRNRPVVVVTGASAGVGRATALAFAREWGAAVGLIARSREALEEVAAEVERLGGAALVLTADVADAEAVEAAAEQAERALGPIDVWVNNAMVTVFGRIRDLTPEEVRRVTEVTYLGSVHGTMAALRRMLPRDRGLILQVGSALAYRSIPLQAAYCGAKSAIRGFIDSLRSELIHDGSRLQVTMVHLPAVNTPQFDWARSHMTRRAKPVGAIFDPDDIGRAIVRAAADPKREHWLGFTTAEAILGTQALPAYADYRVAFTAFEGQETEETEAPNRPDNLFEPVPGLHRTHGRFTGQEERLSLSTTGTAARGFAFLAGLAVVGGLGYAARAVLRKERA</sequence>
<dbReference type="RefSeq" id="WP_038527254.1">
    <property type="nucleotide sequence ID" value="NZ_CP007793.1"/>
</dbReference>
<dbReference type="OrthoDB" id="9781689at2"/>
<dbReference type="KEGG" id="abq:ABAZ39_04875"/>
<dbReference type="Proteomes" id="UP000027186">
    <property type="component" value="Chromosome"/>
</dbReference>
<dbReference type="PROSITE" id="PS00061">
    <property type="entry name" value="ADH_SHORT"/>
    <property type="match status" value="1"/>
</dbReference>
<dbReference type="PANTHER" id="PTHR44196:SF1">
    <property type="entry name" value="DEHYDROGENASE_REDUCTASE SDR FAMILY MEMBER 7B"/>
    <property type="match status" value="1"/>
</dbReference>
<proteinExistence type="inferred from homology"/>
<evidence type="ECO:0000256" key="2">
    <source>
        <dbReference type="ARBA" id="ARBA00023002"/>
    </source>
</evidence>
<dbReference type="PRINTS" id="PR00080">
    <property type="entry name" value="SDRFAMILY"/>
</dbReference>
<keyword evidence="4" id="KW-1133">Transmembrane helix</keyword>
<dbReference type="GO" id="GO:0016020">
    <property type="term" value="C:membrane"/>
    <property type="evidence" value="ECO:0007669"/>
    <property type="project" value="TreeGrafter"/>
</dbReference>
<dbReference type="InterPro" id="IPR036291">
    <property type="entry name" value="NAD(P)-bd_dom_sf"/>
</dbReference>
<accession>A0A2K1G703</accession>
<dbReference type="PRINTS" id="PR00081">
    <property type="entry name" value="GDHRDH"/>
</dbReference>
<dbReference type="Proteomes" id="UP000236268">
    <property type="component" value="Unassembled WGS sequence"/>
</dbReference>
<accession>A0A060DB63</accession>
<dbReference type="PANTHER" id="PTHR44196">
    <property type="entry name" value="DEHYDROGENASE/REDUCTASE SDR FAMILY MEMBER 7B"/>
    <property type="match status" value="1"/>
</dbReference>
<evidence type="ECO:0000313" key="7">
    <source>
        <dbReference type="EMBL" id="PNR00569.1"/>
    </source>
</evidence>
<evidence type="ECO:0000313" key="8">
    <source>
        <dbReference type="Proteomes" id="UP000027186"/>
    </source>
</evidence>
<evidence type="ECO:0000259" key="5">
    <source>
        <dbReference type="SMART" id="SM00822"/>
    </source>
</evidence>
<organism evidence="6 8">
    <name type="scientific">Azospirillum argentinense</name>
    <dbReference type="NCBI Taxonomy" id="2970906"/>
    <lineage>
        <taxon>Bacteria</taxon>
        <taxon>Pseudomonadati</taxon>
        <taxon>Pseudomonadota</taxon>
        <taxon>Alphaproteobacteria</taxon>
        <taxon>Rhodospirillales</taxon>
        <taxon>Azospirillaceae</taxon>
        <taxon>Azospirillum</taxon>
    </lineage>
</organism>
<dbReference type="AlphaFoldDB" id="A0A060DB63"/>
<dbReference type="InterPro" id="IPR057326">
    <property type="entry name" value="KR_dom"/>
</dbReference>
<gene>
    <name evidence="6" type="ORF">ABAZ39_04875</name>
    <name evidence="7" type="ORF">C1S70_00155</name>
</gene>
<dbReference type="GO" id="GO:0016491">
    <property type="term" value="F:oxidoreductase activity"/>
    <property type="evidence" value="ECO:0007669"/>
    <property type="project" value="UniProtKB-KW"/>
</dbReference>
<keyword evidence="2" id="KW-0560">Oxidoreductase</keyword>
<keyword evidence="4" id="KW-0472">Membrane</keyword>
<dbReference type="EMBL" id="CP007793">
    <property type="protein sequence ID" value="AIB11356.1"/>
    <property type="molecule type" value="Genomic_DNA"/>
</dbReference>
<name>A0A060DB63_9PROT</name>
<comment type="similarity">
    <text evidence="1 3">Belongs to the short-chain dehydrogenases/reductases (SDR) family.</text>
</comment>
<evidence type="ECO:0000313" key="6">
    <source>
        <dbReference type="EMBL" id="AIB11356.1"/>
    </source>
</evidence>
<evidence type="ECO:0000256" key="3">
    <source>
        <dbReference type="RuleBase" id="RU000363"/>
    </source>
</evidence>
<dbReference type="Gene3D" id="3.40.50.720">
    <property type="entry name" value="NAD(P)-binding Rossmann-like Domain"/>
    <property type="match status" value="1"/>
</dbReference>
<dbReference type="SMART" id="SM00822">
    <property type="entry name" value="PKS_KR"/>
    <property type="match status" value="1"/>
</dbReference>
<feature type="domain" description="Ketoreductase" evidence="5">
    <location>
        <begin position="12"/>
        <end position="189"/>
    </location>
</feature>
<dbReference type="InterPro" id="IPR002347">
    <property type="entry name" value="SDR_fam"/>
</dbReference>
<evidence type="ECO:0000313" key="9">
    <source>
        <dbReference type="Proteomes" id="UP000236268"/>
    </source>
</evidence>
<evidence type="ECO:0000256" key="1">
    <source>
        <dbReference type="ARBA" id="ARBA00006484"/>
    </source>
</evidence>
<evidence type="ECO:0000256" key="4">
    <source>
        <dbReference type="SAM" id="Phobius"/>
    </source>
</evidence>
<feature type="transmembrane region" description="Helical" evidence="4">
    <location>
        <begin position="317"/>
        <end position="338"/>
    </location>
</feature>
<keyword evidence="4" id="KW-0812">Transmembrane</keyword>
<dbReference type="SUPFAM" id="SSF51735">
    <property type="entry name" value="NAD(P)-binding Rossmann-fold domains"/>
    <property type="match status" value="1"/>
</dbReference>
<dbReference type="Pfam" id="PF00106">
    <property type="entry name" value="adh_short"/>
    <property type="match status" value="1"/>
</dbReference>
<protein>
    <submittedName>
        <fullName evidence="7">KR domain-containing protein</fullName>
    </submittedName>
    <submittedName>
        <fullName evidence="6">Short-chain dehydrogenase</fullName>
    </submittedName>
</protein>
<reference evidence="6 8" key="1">
    <citation type="journal article" date="2014" name="Genome Announc.">
        <title>Complete Genome Sequence of the Model Rhizosphere Strain Azospirillum brasilense Az39, Successfully Applied in Agriculture.</title>
        <authorList>
            <person name="Rivera D."/>
            <person name="Revale S."/>
            <person name="Molina R."/>
            <person name="Gualpa J."/>
            <person name="Puente M."/>
            <person name="Maroniche G."/>
            <person name="Paris G."/>
            <person name="Baker D."/>
            <person name="Clavijo B."/>
            <person name="McLay K."/>
            <person name="Spaepen S."/>
            <person name="Perticari A."/>
            <person name="Vazquez M."/>
            <person name="Wisniewski-Dye F."/>
            <person name="Watkins C."/>
            <person name="Martinez-Abarca F."/>
            <person name="Vanderleyden J."/>
            <person name="Cassan F."/>
        </authorList>
    </citation>
    <scope>NUCLEOTIDE SEQUENCE [LARGE SCALE GENOMIC DNA]</scope>
    <source>
        <strain evidence="6 8">Az39</strain>
    </source>
</reference>
<dbReference type="InterPro" id="IPR020904">
    <property type="entry name" value="Sc_DH/Rdtase_CS"/>
</dbReference>
<dbReference type="EMBL" id="POWG01000001">
    <property type="protein sequence ID" value="PNR00569.1"/>
    <property type="molecule type" value="Genomic_DNA"/>
</dbReference>
<dbReference type="NCBIfam" id="NF005495">
    <property type="entry name" value="PRK07109.1"/>
    <property type="match status" value="1"/>
</dbReference>